<dbReference type="Pfam" id="PF01594">
    <property type="entry name" value="AI-2E_transport"/>
    <property type="match status" value="1"/>
</dbReference>
<dbReference type="PANTHER" id="PTHR21716">
    <property type="entry name" value="TRANSMEMBRANE PROTEIN"/>
    <property type="match status" value="1"/>
</dbReference>
<evidence type="ECO:0000313" key="7">
    <source>
        <dbReference type="EMBL" id="MBE9076232.1"/>
    </source>
</evidence>
<dbReference type="AlphaFoldDB" id="A0A8J7A4P7"/>
<dbReference type="PANTHER" id="PTHR21716:SF66">
    <property type="entry name" value="TRANSPORT PROTEIN SLL0063-RELATED"/>
    <property type="match status" value="1"/>
</dbReference>
<comment type="subcellular location">
    <subcellularLocation>
        <location evidence="1">Membrane</location>
        <topology evidence="1">Multi-pass membrane protein</topology>
    </subcellularLocation>
</comment>
<keyword evidence="5 6" id="KW-0472">Membrane</keyword>
<evidence type="ECO:0000256" key="3">
    <source>
        <dbReference type="ARBA" id="ARBA00022692"/>
    </source>
</evidence>
<evidence type="ECO:0000256" key="6">
    <source>
        <dbReference type="SAM" id="Phobius"/>
    </source>
</evidence>
<keyword evidence="4 6" id="KW-1133">Transmembrane helix</keyword>
<dbReference type="GO" id="GO:0016020">
    <property type="term" value="C:membrane"/>
    <property type="evidence" value="ECO:0007669"/>
    <property type="project" value="UniProtKB-SubCell"/>
</dbReference>
<evidence type="ECO:0000313" key="8">
    <source>
        <dbReference type="Proteomes" id="UP000636505"/>
    </source>
</evidence>
<gene>
    <name evidence="7" type="ORF">IQ241_02790</name>
</gene>
<evidence type="ECO:0000256" key="2">
    <source>
        <dbReference type="ARBA" id="ARBA00009773"/>
    </source>
</evidence>
<feature type="transmembrane region" description="Helical" evidence="6">
    <location>
        <begin position="153"/>
        <end position="176"/>
    </location>
</feature>
<dbReference type="GO" id="GO:0055085">
    <property type="term" value="P:transmembrane transport"/>
    <property type="evidence" value="ECO:0007669"/>
    <property type="project" value="TreeGrafter"/>
</dbReference>
<feature type="transmembrane region" description="Helical" evidence="6">
    <location>
        <begin position="305"/>
        <end position="336"/>
    </location>
</feature>
<evidence type="ECO:0000256" key="4">
    <source>
        <dbReference type="ARBA" id="ARBA00022989"/>
    </source>
</evidence>
<accession>A0A8J7A4P7</accession>
<feature type="transmembrane region" description="Helical" evidence="6">
    <location>
        <begin position="71"/>
        <end position="95"/>
    </location>
</feature>
<feature type="transmembrane region" description="Helical" evidence="6">
    <location>
        <begin position="37"/>
        <end position="59"/>
    </location>
</feature>
<organism evidence="7 8">
    <name type="scientific">Vasconcelosia minhoensis LEGE 07310</name>
    <dbReference type="NCBI Taxonomy" id="915328"/>
    <lineage>
        <taxon>Bacteria</taxon>
        <taxon>Bacillati</taxon>
        <taxon>Cyanobacteriota</taxon>
        <taxon>Cyanophyceae</taxon>
        <taxon>Nodosilineales</taxon>
        <taxon>Cymatolegaceae</taxon>
        <taxon>Vasconcelosia</taxon>
        <taxon>Vasconcelosia minhoensis</taxon>
    </lineage>
</organism>
<proteinExistence type="inferred from homology"/>
<protein>
    <submittedName>
        <fullName evidence="7">AI-2E family transporter</fullName>
    </submittedName>
</protein>
<evidence type="ECO:0000256" key="1">
    <source>
        <dbReference type="ARBA" id="ARBA00004141"/>
    </source>
</evidence>
<dbReference type="EMBL" id="JADEXG010000004">
    <property type="protein sequence ID" value="MBE9076232.1"/>
    <property type="molecule type" value="Genomic_DNA"/>
</dbReference>
<comment type="caution">
    <text evidence="7">The sequence shown here is derived from an EMBL/GenBank/DDBJ whole genome shotgun (WGS) entry which is preliminary data.</text>
</comment>
<keyword evidence="3 6" id="KW-0812">Transmembrane</keyword>
<feature type="transmembrane region" description="Helical" evidence="6">
    <location>
        <begin position="12"/>
        <end position="31"/>
    </location>
</feature>
<feature type="transmembrane region" description="Helical" evidence="6">
    <location>
        <begin position="205"/>
        <end position="227"/>
    </location>
</feature>
<dbReference type="InterPro" id="IPR002549">
    <property type="entry name" value="AI-2E-like"/>
</dbReference>
<dbReference type="Proteomes" id="UP000636505">
    <property type="component" value="Unassembled WGS sequence"/>
</dbReference>
<comment type="similarity">
    <text evidence="2">Belongs to the autoinducer-2 exporter (AI-2E) (TC 2.A.86) family.</text>
</comment>
<reference evidence="7" key="1">
    <citation type="submission" date="2020-10" db="EMBL/GenBank/DDBJ databases">
        <authorList>
            <person name="Castelo-Branco R."/>
            <person name="Eusebio N."/>
            <person name="Adriana R."/>
            <person name="Vieira A."/>
            <person name="Brugerolle De Fraissinette N."/>
            <person name="Rezende De Castro R."/>
            <person name="Schneider M.P."/>
            <person name="Vasconcelos V."/>
            <person name="Leao P.N."/>
        </authorList>
    </citation>
    <scope>NUCLEOTIDE SEQUENCE</scope>
    <source>
        <strain evidence="7">LEGE 07310</strain>
    </source>
</reference>
<dbReference type="RefSeq" id="WP_193904894.1">
    <property type="nucleotide sequence ID" value="NZ_JADEXG010000004.1"/>
</dbReference>
<sequence length="364" mass="39933">MPQPPAQAFWERLNNFALLRFLLLFACGWAGLQLLDYFEIVVVVFASATVLAFLLSYPVRWLRRFMPQGPAVLIVFFIALALIGGLCITVGIAVLSQAQPLTDSIADFLSSLSPRIERLESVLQQWGIQADLQSLGEELRTQAMGLLGAGFGLLQALLANFLNAILIAVVAFFMLLDGARIWQWVLKAVPVHRRRRVTVTIQKNLLGFFWGRLLLSIFFAISTFIVFSLLQVPYALTLSVIAGLFDLIPGIGATIGISLIALLLLSQSVVVAIQSLVICIALQQVEENLLMPRIMQDSLNINPVVMFFALIVGARVAGVLGVFLSIPIAGIIVSLLEIDEMRGHWQPPKKGGADDTANNELRNN</sequence>
<keyword evidence="8" id="KW-1185">Reference proteome</keyword>
<evidence type="ECO:0000256" key="5">
    <source>
        <dbReference type="ARBA" id="ARBA00023136"/>
    </source>
</evidence>
<name>A0A8J7A4P7_9CYAN</name>